<evidence type="ECO:0000313" key="4">
    <source>
        <dbReference type="Proteomes" id="UP001203665"/>
    </source>
</evidence>
<dbReference type="EMBL" id="JAMQJY010000001">
    <property type="protein sequence ID" value="MCM2674990.1"/>
    <property type="molecule type" value="Genomic_DNA"/>
</dbReference>
<reference evidence="3" key="1">
    <citation type="submission" date="2022-06" db="EMBL/GenBank/DDBJ databases">
        <title>Alkalicoccobacillus porphyridii sp. nov., isolated from a marine red alga, Porphyridium purpureum and reclassification of Shouchella plakortidis and Shouchella gibsonii as Alkalicoccobacillus plakortidis comb. nov. and Alkalicoccobacillus gibsonii comb. nov.</title>
        <authorList>
            <person name="Kim K.H."/>
            <person name="Lee J.K."/>
            <person name="Han D.M."/>
            <person name="Baek J.H."/>
            <person name="Jeon C.O."/>
        </authorList>
    </citation>
    <scope>NUCLEOTIDE SEQUENCE</scope>
    <source>
        <strain evidence="3">DSM 19153</strain>
    </source>
</reference>
<feature type="transmembrane region" description="Helical" evidence="2">
    <location>
        <begin position="31"/>
        <end position="52"/>
    </location>
</feature>
<evidence type="ECO:0000256" key="2">
    <source>
        <dbReference type="SAM" id="Phobius"/>
    </source>
</evidence>
<dbReference type="InterPro" id="IPR048110">
    <property type="entry name" value="SA1362/YqhP-like"/>
</dbReference>
<feature type="compositionally biased region" description="Basic residues" evidence="1">
    <location>
        <begin position="105"/>
        <end position="118"/>
    </location>
</feature>
<dbReference type="NCBIfam" id="NF041554">
    <property type="entry name" value="SA1362_fam"/>
    <property type="match status" value="1"/>
</dbReference>
<organism evidence="3 4">
    <name type="scientific">Alkalicoccobacillus plakortidis</name>
    <dbReference type="NCBI Taxonomy" id="444060"/>
    <lineage>
        <taxon>Bacteria</taxon>
        <taxon>Bacillati</taxon>
        <taxon>Bacillota</taxon>
        <taxon>Bacilli</taxon>
        <taxon>Bacillales</taxon>
        <taxon>Bacillaceae</taxon>
        <taxon>Alkalicoccobacillus</taxon>
    </lineage>
</organism>
<feature type="transmembrane region" description="Helical" evidence="2">
    <location>
        <begin position="7"/>
        <end position="25"/>
    </location>
</feature>
<sequence length="142" mass="16241">MRQFFNIAFPVIIVLAVIGFVFSVLNDPMQVLKSILILAGFIALFYFIYRFYLSRKYGMPIMGSRSKEGPTRAQLKKAKRTSTVRSTGPGNRNKFKPNSTSQMKRNQKPLKKIPKKRSGPNLTVIEGKKNKIKPKKKNRASY</sequence>
<dbReference type="Proteomes" id="UP001203665">
    <property type="component" value="Unassembled WGS sequence"/>
</dbReference>
<protein>
    <submittedName>
        <fullName evidence="3">Uncharacterized protein</fullName>
    </submittedName>
</protein>
<keyword evidence="2" id="KW-0812">Transmembrane</keyword>
<keyword evidence="2" id="KW-1133">Transmembrane helix</keyword>
<keyword evidence="4" id="KW-1185">Reference proteome</keyword>
<comment type="caution">
    <text evidence="3">The sequence shown here is derived from an EMBL/GenBank/DDBJ whole genome shotgun (WGS) entry which is preliminary data.</text>
</comment>
<dbReference type="RefSeq" id="WP_251605160.1">
    <property type="nucleotide sequence ID" value="NZ_JAMQJY010000001.1"/>
</dbReference>
<evidence type="ECO:0000313" key="3">
    <source>
        <dbReference type="EMBL" id="MCM2674990.1"/>
    </source>
</evidence>
<accession>A0ABT0XGG0</accession>
<feature type="region of interest" description="Disordered" evidence="1">
    <location>
        <begin position="63"/>
        <end position="142"/>
    </location>
</feature>
<feature type="compositionally biased region" description="Polar residues" evidence="1">
    <location>
        <begin position="83"/>
        <end position="104"/>
    </location>
</feature>
<gene>
    <name evidence="3" type="ORF">NDM98_05415</name>
</gene>
<name>A0ABT0XGG0_9BACI</name>
<proteinExistence type="predicted"/>
<keyword evidence="2" id="KW-0472">Membrane</keyword>
<evidence type="ECO:0000256" key="1">
    <source>
        <dbReference type="SAM" id="MobiDB-lite"/>
    </source>
</evidence>
<feature type="compositionally biased region" description="Basic residues" evidence="1">
    <location>
        <begin position="130"/>
        <end position="142"/>
    </location>
</feature>